<sequence>MMTAFSAETSQSRNQNRADVGVRNNNMGNKNSCCAWRGSRRSLSDGKTWSKHGRGFDGDDYPGHDPGGGHDTIPREESGQNLQHISEREPDDLERDPSVHPSATTLFIERSKKAIQNGMIRKKSMNQIHEPSPLKKSSSCSTIFLDDSTVSQPNLKTTLKCLSLAIYYHIRNRASERELDIFDERLHPLSKDGPPPEMHNPEHRQIYRFVRTLFNAAQLTAECAIIALVYLERLLTYAEMDIMPSNWRRMVLGSILLASKVWDDQAVWNVDYCHILKDITVEDMNELERQCLELLQFNINVPSSVYAKYYFDLRTLAEANDLTLPPEPLSKERAMRLEAMSKEAMGIRDKPTVPTTPDSCVMANGLFPNGYRRWNSLETIRSGPKPTAAILS</sequence>
<dbReference type="Proteomes" id="UP000094527">
    <property type="component" value="Unassembled WGS sequence"/>
</dbReference>
<dbReference type="AlphaFoldDB" id="A0A1D2NGB1"/>
<dbReference type="SUPFAM" id="SSF47954">
    <property type="entry name" value="Cyclin-like"/>
    <property type="match status" value="1"/>
</dbReference>
<evidence type="ECO:0000256" key="3">
    <source>
        <dbReference type="RuleBase" id="RU000383"/>
    </source>
</evidence>
<dbReference type="CDD" id="cd20540">
    <property type="entry name" value="CYCLIN_CCNY_like"/>
    <property type="match status" value="1"/>
</dbReference>
<feature type="compositionally biased region" description="Polar residues" evidence="4">
    <location>
        <begin position="1"/>
        <end position="32"/>
    </location>
</feature>
<feature type="region of interest" description="Disordered" evidence="4">
    <location>
        <begin position="1"/>
        <end position="82"/>
    </location>
</feature>
<dbReference type="Gene3D" id="1.10.472.10">
    <property type="entry name" value="Cyclin-like"/>
    <property type="match status" value="1"/>
</dbReference>
<dbReference type="Pfam" id="PF00134">
    <property type="entry name" value="Cyclin_N"/>
    <property type="match status" value="1"/>
</dbReference>
<reference evidence="6 7" key="1">
    <citation type="journal article" date="2016" name="Genome Biol. Evol.">
        <title>Gene Family Evolution Reflects Adaptation to Soil Environmental Stressors in the Genome of the Collembolan Orchesella cincta.</title>
        <authorList>
            <person name="Faddeeva-Vakhrusheva A."/>
            <person name="Derks M.F."/>
            <person name="Anvar S.Y."/>
            <person name="Agamennone V."/>
            <person name="Suring W."/>
            <person name="Smit S."/>
            <person name="van Straalen N.M."/>
            <person name="Roelofs D."/>
        </authorList>
    </citation>
    <scope>NUCLEOTIDE SEQUENCE [LARGE SCALE GENOMIC DNA]</scope>
    <source>
        <tissue evidence="6">Mixed pool</tissue>
    </source>
</reference>
<feature type="compositionally biased region" description="Basic and acidic residues" evidence="4">
    <location>
        <begin position="54"/>
        <end position="63"/>
    </location>
</feature>
<dbReference type="GO" id="GO:0019901">
    <property type="term" value="F:protein kinase binding"/>
    <property type="evidence" value="ECO:0007669"/>
    <property type="project" value="InterPro"/>
</dbReference>
<evidence type="ECO:0000313" key="7">
    <source>
        <dbReference type="Proteomes" id="UP000094527"/>
    </source>
</evidence>
<dbReference type="InterPro" id="IPR012399">
    <property type="entry name" value="Cyclin_Y"/>
</dbReference>
<evidence type="ECO:0000313" key="6">
    <source>
        <dbReference type="EMBL" id="ODN04294.1"/>
    </source>
</evidence>
<dbReference type="InterPro" id="IPR036915">
    <property type="entry name" value="Cyclin-like_sf"/>
</dbReference>
<evidence type="ECO:0000256" key="4">
    <source>
        <dbReference type="SAM" id="MobiDB-lite"/>
    </source>
</evidence>
<gene>
    <name evidence="6" type="ORF">Ocin01_02385</name>
</gene>
<comment type="caution">
    <text evidence="6">The sequence shown here is derived from an EMBL/GenBank/DDBJ whole genome shotgun (WGS) entry which is preliminary data.</text>
</comment>
<evidence type="ECO:0000256" key="1">
    <source>
        <dbReference type="ARBA" id="ARBA00005463"/>
    </source>
</evidence>
<dbReference type="STRING" id="48709.A0A1D2NGB1"/>
<dbReference type="InterPro" id="IPR006671">
    <property type="entry name" value="Cyclin_N"/>
</dbReference>
<dbReference type="OrthoDB" id="10250320at2759"/>
<dbReference type="InterPro" id="IPR013763">
    <property type="entry name" value="Cyclin-like_dom"/>
</dbReference>
<protein>
    <submittedName>
        <fullName evidence="6">Cyclin-Y</fullName>
    </submittedName>
</protein>
<dbReference type="SMART" id="SM00385">
    <property type="entry name" value="CYCLIN"/>
    <property type="match status" value="1"/>
</dbReference>
<dbReference type="PANTHER" id="PTHR14248">
    <property type="entry name" value="CYCLIN Y, ISOFORM A"/>
    <property type="match status" value="1"/>
</dbReference>
<keyword evidence="2 3" id="KW-0195">Cyclin</keyword>
<dbReference type="PIRSF" id="PIRSF028934">
    <property type="entry name" value="Cyclin_CG14939"/>
    <property type="match status" value="1"/>
</dbReference>
<organism evidence="6 7">
    <name type="scientific">Orchesella cincta</name>
    <name type="common">Springtail</name>
    <name type="synonym">Podura cincta</name>
    <dbReference type="NCBI Taxonomy" id="48709"/>
    <lineage>
        <taxon>Eukaryota</taxon>
        <taxon>Metazoa</taxon>
        <taxon>Ecdysozoa</taxon>
        <taxon>Arthropoda</taxon>
        <taxon>Hexapoda</taxon>
        <taxon>Collembola</taxon>
        <taxon>Entomobryomorpha</taxon>
        <taxon>Entomobryoidea</taxon>
        <taxon>Orchesellidae</taxon>
        <taxon>Orchesellinae</taxon>
        <taxon>Orchesella</taxon>
    </lineage>
</organism>
<name>A0A1D2NGB1_ORCCI</name>
<feature type="domain" description="Cyclin-like" evidence="5">
    <location>
        <begin position="208"/>
        <end position="293"/>
    </location>
</feature>
<keyword evidence="7" id="KW-1185">Reference proteome</keyword>
<dbReference type="FunFam" id="1.10.472.10:FF:000011">
    <property type="entry name" value="Cyclin-Y isoform 1"/>
    <property type="match status" value="1"/>
</dbReference>
<comment type="similarity">
    <text evidence="1">Belongs to the cyclin family. Cyclin Y subfamily.</text>
</comment>
<dbReference type="EMBL" id="LJIJ01000048">
    <property type="protein sequence ID" value="ODN04294.1"/>
    <property type="molecule type" value="Genomic_DNA"/>
</dbReference>
<evidence type="ECO:0000256" key="2">
    <source>
        <dbReference type="ARBA" id="ARBA00023127"/>
    </source>
</evidence>
<dbReference type="OMA" id="KNRAHER"/>
<proteinExistence type="inferred from homology"/>
<accession>A0A1D2NGB1</accession>
<evidence type="ECO:0000259" key="5">
    <source>
        <dbReference type="SMART" id="SM00385"/>
    </source>
</evidence>